<sequence>MHEQDSNPLYNNGTEEVGQDDHGELLQSVKLVLGVEIVQEEPPPLDVKLRLREEGFGTGAGAEILAVVAAGITSAAFAIVAGADGGLTLGFGGTTAGAFDLAGGAADDFFTGGGGNEGELKKEEQEDEKVKLEDSEGTPGRATSRAQPKLLRRVIVKTAKEAAFEKKLLENTARFQRGMAFHLNWMLKKLKEEELELRKKVWDNLHLVSHLPEDVFAAWAPSRDKAVDPLNSTGGFAPAAGLLWRIVNGQAIQWSWAIRHLKFLLADEQVTSGCSSTPLGGIAFASGQAAADTPPSLAMDDTGSMWRSSCLDCAIGAAWIGIIFDSPQEVACIEIYQSGEEPFSASTIHLERWGGSSWILSKSFNSVSVGEAVLLNQAWVEPAAFQRARVANRESSAGLTWAVAELRFFASVECTVEVTGVAFSSRSSGDFRLQEAQGGGFGFAEMGSSRLSLRTGDLKGAEELYQEALHLLGLGGGGDGADLEDRSDRSPSAEAAELLHLLGALKVQKLVGEDDEAEASESVAEELCVAQALLRGALAVLPGDASVNARARLLCSLGTALLHAPGRRNASPGCGRSKGASLEEALQLLREACKLDETRWAAWYNAARGMALLLLEKEKAKSCKDEIKALEEEKLQALRQALRLKPRHAGCLYRLGMSLRERGDHEEAAKALEDFLSISGPSPQEAEASKATSASSRRKAGARHWLAVLRGETTASAPAEYVAGLFDGYADRFDEHLVETLEYRTPELLSQELVQMKAVIAAESDSEEPLFGVCADLGCGTGLMGPYLRELGVTYLEGVDLSSKMLQVAKEKQRGYDRLLCGDLVDVFQSDTKFDLVVAADVFVYVGDLAPVLRACHARLADCRSVVAFSTEAPPRSGSANEHESALAEGTFKLAETGRYIHTASYVRQCAEEVGLKFNMNVLTSELFLRVQCGGRIVSLYVHFVLWKRSNVILRRNGGKPVYGHLHILRKMEMPQK</sequence>
<dbReference type="InterPro" id="IPR013217">
    <property type="entry name" value="Methyltransf_12"/>
</dbReference>
<organism evidence="4 5">
    <name type="scientific">Durusdinium trenchii</name>
    <dbReference type="NCBI Taxonomy" id="1381693"/>
    <lineage>
        <taxon>Eukaryota</taxon>
        <taxon>Sar</taxon>
        <taxon>Alveolata</taxon>
        <taxon>Dinophyceae</taxon>
        <taxon>Suessiales</taxon>
        <taxon>Symbiodiniaceae</taxon>
        <taxon>Durusdinium</taxon>
    </lineage>
</organism>
<evidence type="ECO:0000259" key="3">
    <source>
        <dbReference type="Pfam" id="PF08242"/>
    </source>
</evidence>
<dbReference type="CDD" id="cd02440">
    <property type="entry name" value="AdoMet_MTases"/>
    <property type="match status" value="1"/>
</dbReference>
<feature type="compositionally biased region" description="Basic and acidic residues" evidence="2">
    <location>
        <begin position="118"/>
        <end position="134"/>
    </location>
</feature>
<feature type="region of interest" description="Disordered" evidence="2">
    <location>
        <begin position="1"/>
        <end position="20"/>
    </location>
</feature>
<evidence type="ECO:0000313" key="4">
    <source>
        <dbReference type="EMBL" id="CAK9071866.1"/>
    </source>
</evidence>
<feature type="region of interest" description="Disordered" evidence="2">
    <location>
        <begin position="112"/>
        <end position="145"/>
    </location>
</feature>
<comment type="caution">
    <text evidence="4">The sequence shown here is derived from an EMBL/GenBank/DDBJ whole genome shotgun (WGS) entry which is preliminary data.</text>
</comment>
<evidence type="ECO:0000313" key="5">
    <source>
        <dbReference type="Proteomes" id="UP001642484"/>
    </source>
</evidence>
<dbReference type="InterPro" id="IPR029063">
    <property type="entry name" value="SAM-dependent_MTases_sf"/>
</dbReference>
<evidence type="ECO:0000256" key="2">
    <source>
        <dbReference type="SAM" id="MobiDB-lite"/>
    </source>
</evidence>
<gene>
    <name evidence="4" type="ORF">CCMP2556_LOCUS35331</name>
</gene>
<evidence type="ECO:0000256" key="1">
    <source>
        <dbReference type="SAM" id="Coils"/>
    </source>
</evidence>
<dbReference type="SUPFAM" id="SSF53335">
    <property type="entry name" value="S-adenosyl-L-methionine-dependent methyltransferases"/>
    <property type="match status" value="1"/>
</dbReference>
<keyword evidence="5" id="KW-1185">Reference proteome</keyword>
<dbReference type="Proteomes" id="UP001642484">
    <property type="component" value="Unassembled WGS sequence"/>
</dbReference>
<name>A0ABP0P7Y7_9DINO</name>
<dbReference type="InterPro" id="IPR011990">
    <property type="entry name" value="TPR-like_helical_dom_sf"/>
</dbReference>
<accession>A0ABP0P7Y7</accession>
<dbReference type="Gene3D" id="3.40.50.150">
    <property type="entry name" value="Vaccinia Virus protein VP39"/>
    <property type="match status" value="1"/>
</dbReference>
<dbReference type="Gene3D" id="1.25.40.10">
    <property type="entry name" value="Tetratricopeptide repeat domain"/>
    <property type="match status" value="1"/>
</dbReference>
<proteinExistence type="predicted"/>
<keyword evidence="1" id="KW-0175">Coiled coil</keyword>
<dbReference type="SUPFAM" id="SSF48452">
    <property type="entry name" value="TPR-like"/>
    <property type="match status" value="1"/>
</dbReference>
<dbReference type="Pfam" id="PF08242">
    <property type="entry name" value="Methyltransf_12"/>
    <property type="match status" value="1"/>
</dbReference>
<feature type="compositionally biased region" description="Polar residues" evidence="2">
    <location>
        <begin position="1"/>
        <end position="14"/>
    </location>
</feature>
<feature type="domain" description="Methyltransferase type 12" evidence="3">
    <location>
        <begin position="776"/>
        <end position="862"/>
    </location>
</feature>
<feature type="coiled-coil region" evidence="1">
    <location>
        <begin position="613"/>
        <end position="640"/>
    </location>
</feature>
<reference evidence="4 5" key="1">
    <citation type="submission" date="2024-02" db="EMBL/GenBank/DDBJ databases">
        <authorList>
            <person name="Chen Y."/>
            <person name="Shah S."/>
            <person name="Dougan E. K."/>
            <person name="Thang M."/>
            <person name="Chan C."/>
        </authorList>
    </citation>
    <scope>NUCLEOTIDE SEQUENCE [LARGE SCALE GENOMIC DNA]</scope>
</reference>
<protein>
    <recommendedName>
        <fullName evidence="3">Methyltransferase type 12 domain-containing protein</fullName>
    </recommendedName>
</protein>
<dbReference type="EMBL" id="CAXAMN010022684">
    <property type="protein sequence ID" value="CAK9071866.1"/>
    <property type="molecule type" value="Genomic_DNA"/>
</dbReference>